<dbReference type="Pfam" id="PF13193">
    <property type="entry name" value="AMP-binding_C"/>
    <property type="match status" value="1"/>
</dbReference>
<feature type="domain" description="AMP-binding enzyme C-terminal" evidence="6">
    <location>
        <begin position="455"/>
        <end position="529"/>
    </location>
</feature>
<dbReference type="Gene3D" id="3.30.300.30">
    <property type="match status" value="1"/>
</dbReference>
<evidence type="ECO:0000313" key="7">
    <source>
        <dbReference type="EMBL" id="MDR6765026.1"/>
    </source>
</evidence>
<reference evidence="7 9" key="1">
    <citation type="submission" date="2023-07" db="EMBL/GenBank/DDBJ databases">
        <title>Sorghum-associated microbial communities from plants grown in Nebraska, USA.</title>
        <authorList>
            <person name="Schachtman D."/>
        </authorList>
    </citation>
    <scope>NUCLEOTIDE SEQUENCE</scope>
    <source>
        <strain evidence="8 9">BE105</strain>
        <strain evidence="7">BE69</strain>
    </source>
</reference>
<dbReference type="SUPFAM" id="SSF56801">
    <property type="entry name" value="Acetyl-CoA synthetase-like"/>
    <property type="match status" value="1"/>
</dbReference>
<dbReference type="RefSeq" id="WP_209816752.1">
    <property type="nucleotide sequence ID" value="NZ_JAVDTL010000001.1"/>
</dbReference>
<evidence type="ECO:0000313" key="10">
    <source>
        <dbReference type="Proteomes" id="UP001253458"/>
    </source>
</evidence>
<dbReference type="EMBL" id="JAVDTS010000001">
    <property type="protein sequence ID" value="MDR6835463.1"/>
    <property type="molecule type" value="Genomic_DNA"/>
</dbReference>
<name>A0AAJ2C361_ACIDE</name>
<dbReference type="PANTHER" id="PTHR43859">
    <property type="entry name" value="ACYL-ACTIVATING ENZYME"/>
    <property type="match status" value="1"/>
</dbReference>
<dbReference type="AlphaFoldDB" id="A0AAJ2C361"/>
<evidence type="ECO:0000313" key="8">
    <source>
        <dbReference type="EMBL" id="MDR6835463.1"/>
    </source>
</evidence>
<dbReference type="NCBIfam" id="NF004837">
    <property type="entry name" value="PRK06187.1"/>
    <property type="match status" value="1"/>
</dbReference>
<dbReference type="EMBL" id="JAVDTL010000001">
    <property type="protein sequence ID" value="MDR6765026.1"/>
    <property type="molecule type" value="Genomic_DNA"/>
</dbReference>
<dbReference type="EC" id="6.2.1.-" evidence="7"/>
<proteinExistence type="inferred from homology"/>
<comment type="caution">
    <text evidence="7">The sequence shown here is derived from an EMBL/GenBank/DDBJ whole genome shotgun (WGS) entry which is preliminary data.</text>
</comment>
<evidence type="ECO:0000256" key="2">
    <source>
        <dbReference type="ARBA" id="ARBA00022598"/>
    </source>
</evidence>
<dbReference type="Proteomes" id="UP001249076">
    <property type="component" value="Unassembled WGS sequence"/>
</dbReference>
<dbReference type="Proteomes" id="UP001253458">
    <property type="component" value="Unassembled WGS sequence"/>
</dbReference>
<evidence type="ECO:0000256" key="1">
    <source>
        <dbReference type="ARBA" id="ARBA00006432"/>
    </source>
</evidence>
<dbReference type="Gene3D" id="3.40.50.12780">
    <property type="entry name" value="N-terminal domain of ligase-like"/>
    <property type="match status" value="1"/>
</dbReference>
<organism evidence="7 10">
    <name type="scientific">Acidovorax delafieldii</name>
    <name type="common">Pseudomonas delafieldii</name>
    <dbReference type="NCBI Taxonomy" id="47920"/>
    <lineage>
        <taxon>Bacteria</taxon>
        <taxon>Pseudomonadati</taxon>
        <taxon>Pseudomonadota</taxon>
        <taxon>Betaproteobacteria</taxon>
        <taxon>Burkholderiales</taxon>
        <taxon>Comamonadaceae</taxon>
        <taxon>Acidovorax</taxon>
    </lineage>
</organism>
<dbReference type="InterPro" id="IPR025110">
    <property type="entry name" value="AMP-bd_C"/>
</dbReference>
<dbReference type="GO" id="GO:0016874">
    <property type="term" value="F:ligase activity"/>
    <property type="evidence" value="ECO:0007669"/>
    <property type="project" value="UniProtKB-KW"/>
</dbReference>
<dbReference type="CDD" id="cd12119">
    <property type="entry name" value="ttLC_FACS_AlkK_like"/>
    <property type="match status" value="1"/>
</dbReference>
<dbReference type="InterPro" id="IPR042099">
    <property type="entry name" value="ANL_N_sf"/>
</dbReference>
<evidence type="ECO:0000256" key="4">
    <source>
        <dbReference type="ARBA" id="ARBA00023098"/>
    </source>
</evidence>
<dbReference type="InterPro" id="IPR020845">
    <property type="entry name" value="AMP-binding_CS"/>
</dbReference>
<keyword evidence="3" id="KW-0276">Fatty acid metabolism</keyword>
<keyword evidence="2 7" id="KW-0436">Ligase</keyword>
<dbReference type="PROSITE" id="PS00455">
    <property type="entry name" value="AMP_BINDING"/>
    <property type="match status" value="1"/>
</dbReference>
<keyword evidence="4" id="KW-0443">Lipid metabolism</keyword>
<feature type="domain" description="AMP-dependent synthetase/ligase" evidence="5">
    <location>
        <begin position="25"/>
        <end position="406"/>
    </location>
</feature>
<dbReference type="InterPro" id="IPR045851">
    <property type="entry name" value="AMP-bd_C_sf"/>
</dbReference>
<evidence type="ECO:0000313" key="9">
    <source>
        <dbReference type="Proteomes" id="UP001249076"/>
    </source>
</evidence>
<gene>
    <name evidence="7" type="ORF">J2W88_000284</name>
    <name evidence="8" type="ORF">J2W93_000284</name>
</gene>
<evidence type="ECO:0000259" key="5">
    <source>
        <dbReference type="Pfam" id="PF00501"/>
    </source>
</evidence>
<accession>A0AAJ2C361</accession>
<comment type="similarity">
    <text evidence="1">Belongs to the ATP-dependent AMP-binding enzyme family.</text>
</comment>
<dbReference type="Pfam" id="PF00501">
    <property type="entry name" value="AMP-binding"/>
    <property type="match status" value="1"/>
</dbReference>
<dbReference type="GO" id="GO:0006631">
    <property type="term" value="P:fatty acid metabolic process"/>
    <property type="evidence" value="ECO:0007669"/>
    <property type="project" value="UniProtKB-KW"/>
</dbReference>
<evidence type="ECO:0000256" key="3">
    <source>
        <dbReference type="ARBA" id="ARBA00022832"/>
    </source>
</evidence>
<dbReference type="PANTHER" id="PTHR43859:SF4">
    <property type="entry name" value="BUTANOATE--COA LIGASE AAE1-RELATED"/>
    <property type="match status" value="1"/>
</dbReference>
<dbReference type="FunFam" id="3.30.300.30:FF:000008">
    <property type="entry name" value="2,3-dihydroxybenzoate-AMP ligase"/>
    <property type="match status" value="1"/>
</dbReference>
<protein>
    <submittedName>
        <fullName evidence="7">Fatty-acyl-CoA synthase</fullName>
        <ecNumber evidence="7">6.2.1.-</ecNumber>
    </submittedName>
</protein>
<sequence length="546" mass="59681">MQQHQPGSMMDRPLLVSAILEHGENQYRDQQIVSRDTDGRLHRYRFADMAQRARQLANALQALGLRPGSVVGSLAWNNHRHLEAYYAVSGSGMVMHTCNPRLHPEQLAYIVNHADDEVVLFDTTFAPLVRAIAASCPRVRHWVALCDADTLGTMDLQGVSGVEAYETLVARQSDRFTWPLCDEKAGAALCYTSGTTGNPKGVLYSHRALVLSALSACMPGVLSISARETILPVVPMFHINAWCLPYAALIGGAKLVLPGPRLDAASLYELMETERVTVSAGVPTIWMGLIQHVEQHGLRFSTMRRTGVGGSAMPKALIAKFNDVYDVEVRHGWGMTETTAIATMSVLGAGDAELPPEDRHALVAKQGKSVFGIELKLVDENGASLPRDGVAQGELMVRGQWIVDRYHKAERSALVDGWFPTGDIATINPQGVVQIRDRTKDVIKSGGEWISSIDLENAAVAHPAVAMAAVIGVKHPKWDERPLLFIVRKPGQALDKAQILDFLAQRVAKWWLPDDVLFVDSLPLGGTGKVQKNELRQRHGAVFGGE</sequence>
<dbReference type="InterPro" id="IPR000873">
    <property type="entry name" value="AMP-dep_synth/lig_dom"/>
</dbReference>
<evidence type="ECO:0000259" key="6">
    <source>
        <dbReference type="Pfam" id="PF13193"/>
    </source>
</evidence>
<keyword evidence="9" id="KW-1185">Reference proteome</keyword>